<feature type="domain" description="Cystatin" evidence="3">
    <location>
        <begin position="7"/>
        <end position="98"/>
    </location>
</feature>
<accession>A0AAU9SCA3</accession>
<protein>
    <recommendedName>
        <fullName evidence="3">Cystatin domain-containing protein</fullName>
    </recommendedName>
</protein>
<dbReference type="Proteomes" id="UP000836841">
    <property type="component" value="Chromosome 5"/>
</dbReference>
<proteinExistence type="predicted"/>
<keyword evidence="2" id="KW-0789">Thiol protease inhibitor</keyword>
<dbReference type="Gene3D" id="3.10.450.10">
    <property type="match status" value="1"/>
</dbReference>
<dbReference type="AlphaFoldDB" id="A0AAU9SCA3"/>
<evidence type="ECO:0000256" key="2">
    <source>
        <dbReference type="ARBA" id="ARBA00022704"/>
    </source>
</evidence>
<dbReference type="EMBL" id="OU466861">
    <property type="protein sequence ID" value="CAH2064982.1"/>
    <property type="molecule type" value="Genomic_DNA"/>
</dbReference>
<dbReference type="InterPro" id="IPR046350">
    <property type="entry name" value="Cystatin_sf"/>
</dbReference>
<dbReference type="SUPFAM" id="SSF54403">
    <property type="entry name" value="Cystatin/monellin"/>
    <property type="match status" value="1"/>
</dbReference>
<evidence type="ECO:0000259" key="3">
    <source>
        <dbReference type="SMART" id="SM00043"/>
    </source>
</evidence>
<gene>
    <name evidence="4" type="ORF">TAV2_LOCUS15962</name>
</gene>
<evidence type="ECO:0000313" key="4">
    <source>
        <dbReference type="EMBL" id="CAH2064982.1"/>
    </source>
</evidence>
<dbReference type="Pfam" id="PF16845">
    <property type="entry name" value="SQAPI"/>
    <property type="match status" value="1"/>
</dbReference>
<evidence type="ECO:0000256" key="1">
    <source>
        <dbReference type="ARBA" id="ARBA00022690"/>
    </source>
</evidence>
<sequence length="99" mass="11081">MKEEIGYLCGGWGPVRDIKDPHVEFIAKFAISEHNKQNNSGLRFQKKVVSGDMQPVSGMNYRLVFDVSDGDDGGSKTYEAQVYQACLDCRALAYFKPVN</sequence>
<evidence type="ECO:0000313" key="5">
    <source>
        <dbReference type="Proteomes" id="UP000836841"/>
    </source>
</evidence>
<keyword evidence="1" id="KW-0646">Protease inhibitor</keyword>
<dbReference type="CDD" id="cd00042">
    <property type="entry name" value="CY"/>
    <property type="match status" value="1"/>
</dbReference>
<name>A0AAU9SCA3_THLAR</name>
<dbReference type="SMART" id="SM00043">
    <property type="entry name" value="CY"/>
    <property type="match status" value="1"/>
</dbReference>
<dbReference type="PANTHER" id="PTHR47364">
    <property type="entry name" value="CYSTEINE PROTEINASE INHIBITOR 5"/>
    <property type="match status" value="1"/>
</dbReference>
<dbReference type="GO" id="GO:0004869">
    <property type="term" value="F:cysteine-type endopeptidase inhibitor activity"/>
    <property type="evidence" value="ECO:0007669"/>
    <property type="project" value="UniProtKB-KW"/>
</dbReference>
<reference evidence="4 5" key="1">
    <citation type="submission" date="2022-03" db="EMBL/GenBank/DDBJ databases">
        <authorList>
            <person name="Nunn A."/>
            <person name="Chopra R."/>
            <person name="Nunn A."/>
            <person name="Contreras Garrido A."/>
        </authorList>
    </citation>
    <scope>NUCLEOTIDE SEQUENCE [LARGE SCALE GENOMIC DNA]</scope>
</reference>
<keyword evidence="5" id="KW-1185">Reference proteome</keyword>
<organism evidence="4 5">
    <name type="scientific">Thlaspi arvense</name>
    <name type="common">Field penny-cress</name>
    <dbReference type="NCBI Taxonomy" id="13288"/>
    <lineage>
        <taxon>Eukaryota</taxon>
        <taxon>Viridiplantae</taxon>
        <taxon>Streptophyta</taxon>
        <taxon>Embryophyta</taxon>
        <taxon>Tracheophyta</taxon>
        <taxon>Spermatophyta</taxon>
        <taxon>Magnoliopsida</taxon>
        <taxon>eudicotyledons</taxon>
        <taxon>Gunneridae</taxon>
        <taxon>Pentapetalae</taxon>
        <taxon>rosids</taxon>
        <taxon>malvids</taxon>
        <taxon>Brassicales</taxon>
        <taxon>Brassicaceae</taxon>
        <taxon>Thlaspideae</taxon>
        <taxon>Thlaspi</taxon>
    </lineage>
</organism>
<dbReference type="InterPro" id="IPR000010">
    <property type="entry name" value="Cystatin_dom"/>
</dbReference>
<dbReference type="PANTHER" id="PTHR47364:SF2">
    <property type="entry name" value="CYSTEINE PROTEINASE INHIBITOR 5"/>
    <property type="match status" value="1"/>
</dbReference>